<gene>
    <name evidence="2" type="ORF">BJY18_003840</name>
</gene>
<keyword evidence="3" id="KW-1185">Reference proteome</keyword>
<dbReference type="EMBL" id="JACHMG010000001">
    <property type="protein sequence ID" value="MBB4686355.1"/>
    <property type="molecule type" value="Genomic_DNA"/>
</dbReference>
<name>A0A840IY83_9PSEU</name>
<dbReference type="RefSeq" id="WP_184781239.1">
    <property type="nucleotide sequence ID" value="NZ_JACHMG010000001.1"/>
</dbReference>
<proteinExistence type="predicted"/>
<protein>
    <submittedName>
        <fullName evidence="2">Uncharacterized protein</fullName>
    </submittedName>
</protein>
<evidence type="ECO:0000313" key="3">
    <source>
        <dbReference type="Proteomes" id="UP000581769"/>
    </source>
</evidence>
<accession>A0A840IY83</accession>
<organism evidence="2 3">
    <name type="scientific">Amycolatopsis jiangsuensis</name>
    <dbReference type="NCBI Taxonomy" id="1181879"/>
    <lineage>
        <taxon>Bacteria</taxon>
        <taxon>Bacillati</taxon>
        <taxon>Actinomycetota</taxon>
        <taxon>Actinomycetes</taxon>
        <taxon>Pseudonocardiales</taxon>
        <taxon>Pseudonocardiaceae</taxon>
        <taxon>Amycolatopsis</taxon>
    </lineage>
</organism>
<evidence type="ECO:0000256" key="1">
    <source>
        <dbReference type="SAM" id="MobiDB-lite"/>
    </source>
</evidence>
<reference evidence="2 3" key="1">
    <citation type="submission" date="2020-08" db="EMBL/GenBank/DDBJ databases">
        <title>Sequencing the genomes of 1000 actinobacteria strains.</title>
        <authorList>
            <person name="Klenk H.-P."/>
        </authorList>
    </citation>
    <scope>NUCLEOTIDE SEQUENCE [LARGE SCALE GENOMIC DNA]</scope>
    <source>
        <strain evidence="2 3">DSM 45859</strain>
    </source>
</reference>
<dbReference type="Proteomes" id="UP000581769">
    <property type="component" value="Unassembled WGS sequence"/>
</dbReference>
<evidence type="ECO:0000313" key="2">
    <source>
        <dbReference type="EMBL" id="MBB4686355.1"/>
    </source>
</evidence>
<sequence length="100" mass="11082">MPLYGNSGKTGTPTGWQRRRVGNAGRLATQARLTSQFALAPCHNTTAADVLQAEPHEIARVPERGFTETAGVPELTLRSDRQRTRTDRRRKIGHDFTAAR</sequence>
<dbReference type="AlphaFoldDB" id="A0A840IY83"/>
<comment type="caution">
    <text evidence="2">The sequence shown here is derived from an EMBL/GenBank/DDBJ whole genome shotgun (WGS) entry which is preliminary data.</text>
</comment>
<feature type="region of interest" description="Disordered" evidence="1">
    <location>
        <begin position="78"/>
        <end position="100"/>
    </location>
</feature>